<organism evidence="1">
    <name type="scientific">Rhizophora mucronata</name>
    <name type="common">Asiatic mangrove</name>
    <dbReference type="NCBI Taxonomy" id="61149"/>
    <lineage>
        <taxon>Eukaryota</taxon>
        <taxon>Viridiplantae</taxon>
        <taxon>Streptophyta</taxon>
        <taxon>Embryophyta</taxon>
        <taxon>Tracheophyta</taxon>
        <taxon>Spermatophyta</taxon>
        <taxon>Magnoliopsida</taxon>
        <taxon>eudicotyledons</taxon>
        <taxon>Gunneridae</taxon>
        <taxon>Pentapetalae</taxon>
        <taxon>rosids</taxon>
        <taxon>fabids</taxon>
        <taxon>Malpighiales</taxon>
        <taxon>Rhizophoraceae</taxon>
        <taxon>Rhizophora</taxon>
    </lineage>
</organism>
<name>A0A2P2PA11_RHIMU</name>
<dbReference type="AlphaFoldDB" id="A0A2P2PA11"/>
<reference evidence="1" key="1">
    <citation type="submission" date="2018-02" db="EMBL/GenBank/DDBJ databases">
        <title>Rhizophora mucronata_Transcriptome.</title>
        <authorList>
            <person name="Meera S.P."/>
            <person name="Sreeshan A."/>
            <person name="Augustine A."/>
        </authorList>
    </citation>
    <scope>NUCLEOTIDE SEQUENCE</scope>
    <source>
        <tissue evidence="1">Leaf</tissue>
    </source>
</reference>
<sequence length="51" mass="5770">MVVVASNRNVSSVKSMREFPYLSIGNCLTHHVGEYVKTDKKRKGERGSPYL</sequence>
<protein>
    <submittedName>
        <fullName evidence="1">Uncharacterized protein</fullName>
    </submittedName>
</protein>
<accession>A0A2P2PA11</accession>
<evidence type="ECO:0000313" key="1">
    <source>
        <dbReference type="EMBL" id="MBX51537.1"/>
    </source>
</evidence>
<dbReference type="EMBL" id="GGEC01071053">
    <property type="protein sequence ID" value="MBX51537.1"/>
    <property type="molecule type" value="Transcribed_RNA"/>
</dbReference>
<proteinExistence type="predicted"/>